<comment type="caution">
    <text evidence="1">The sequence shown here is derived from an EMBL/GenBank/DDBJ whole genome shotgun (WGS) entry which is preliminary data.</text>
</comment>
<dbReference type="Proteomes" id="UP001165122">
    <property type="component" value="Unassembled WGS sequence"/>
</dbReference>
<accession>A0A9W7CIW0</accession>
<organism evidence="1 2">
    <name type="scientific">Triparma laevis f. longispina</name>
    <dbReference type="NCBI Taxonomy" id="1714387"/>
    <lineage>
        <taxon>Eukaryota</taxon>
        <taxon>Sar</taxon>
        <taxon>Stramenopiles</taxon>
        <taxon>Ochrophyta</taxon>
        <taxon>Bolidophyceae</taxon>
        <taxon>Parmales</taxon>
        <taxon>Triparmaceae</taxon>
        <taxon>Triparma</taxon>
    </lineage>
</organism>
<proteinExistence type="predicted"/>
<dbReference type="AlphaFoldDB" id="A0A9W7CIW0"/>
<evidence type="ECO:0000313" key="1">
    <source>
        <dbReference type="EMBL" id="GMI05431.1"/>
    </source>
</evidence>
<evidence type="ECO:0000313" key="2">
    <source>
        <dbReference type="Proteomes" id="UP001165122"/>
    </source>
</evidence>
<gene>
    <name evidence="1" type="ORF">TrLO_g3071</name>
</gene>
<protein>
    <submittedName>
        <fullName evidence="1">Uncharacterized protein</fullName>
    </submittedName>
</protein>
<sequence>MLEDDVAESHDDQATIDVKIERAISTRLASMQGSFEETKVAQKMMQERLEEGEKRRLGAWEKRLELGEKKLEERLKEAAKQL</sequence>
<name>A0A9W7CIW0_9STRA</name>
<dbReference type="EMBL" id="BRXW01000087">
    <property type="protein sequence ID" value="GMI05431.1"/>
    <property type="molecule type" value="Genomic_DNA"/>
</dbReference>
<reference evidence="2" key="1">
    <citation type="journal article" date="2023" name="Commun. Biol.">
        <title>Genome analysis of Parmales, the sister group of diatoms, reveals the evolutionary specialization of diatoms from phago-mixotrophs to photoautotrophs.</title>
        <authorList>
            <person name="Ban H."/>
            <person name="Sato S."/>
            <person name="Yoshikawa S."/>
            <person name="Yamada K."/>
            <person name="Nakamura Y."/>
            <person name="Ichinomiya M."/>
            <person name="Sato N."/>
            <person name="Blanc-Mathieu R."/>
            <person name="Endo H."/>
            <person name="Kuwata A."/>
            <person name="Ogata H."/>
        </authorList>
    </citation>
    <scope>NUCLEOTIDE SEQUENCE [LARGE SCALE GENOMIC DNA]</scope>
    <source>
        <strain evidence="2">NIES 3700</strain>
    </source>
</reference>
<keyword evidence="2" id="KW-1185">Reference proteome</keyword>